<dbReference type="InterPro" id="IPR029068">
    <property type="entry name" value="Glyas_Bleomycin-R_OHBP_Dase"/>
</dbReference>
<evidence type="ECO:0000256" key="2">
    <source>
        <dbReference type="ARBA" id="ARBA00011881"/>
    </source>
</evidence>
<dbReference type="AlphaFoldDB" id="F8GYT3"/>
<dbReference type="InterPro" id="IPR050383">
    <property type="entry name" value="GlyoxalaseI/FosfomycinResist"/>
</dbReference>
<dbReference type="Gene3D" id="3.10.180.10">
    <property type="entry name" value="2,3-Dihydroxybiphenyl 1,2-Dioxygenase, domain 1"/>
    <property type="match status" value="2"/>
</dbReference>
<keyword evidence="6 9" id="KW-0223">Dioxygenase</keyword>
<name>F8GYT3_CUPNN</name>
<dbReference type="InterPro" id="IPR037523">
    <property type="entry name" value="VOC_core"/>
</dbReference>
<sequence length="317" mass="34499">MSLETDFSPNIFPKARQPSTRALGLGIHRTGHVALRAPDPSAAAEFAVSQLGFTLAGHDDEGRYYLSAAGPDPYSLVYTPGQGGLDHISYIVADHAALDEAAARLADANIPVTRHEPSLWSPGASLRFSTPAGHTLELTTGLITDVPIAATTLRPASASGPIVCDHVVVRCSDLQAEMAFASRTLGLMESARIETPDATPVMTFFRASRLYHCLAVAQSPSNGLHHVQFTLKDGAAVFEAWEKMRSESRVELLWGPVRHGPGHNIACYFRDHVGHVIEYSAEEEVIFDDEAYSPMRWSVEDPRSLDEWGTRPPESML</sequence>
<dbReference type="Pfam" id="PF00903">
    <property type="entry name" value="Glyoxalase"/>
    <property type="match status" value="1"/>
</dbReference>
<dbReference type="EMBL" id="CP002880">
    <property type="protein sequence ID" value="AEI83024.1"/>
    <property type="molecule type" value="Genomic_DNA"/>
</dbReference>
<keyword evidence="9" id="KW-0614">Plasmid</keyword>
<feature type="domain" description="VOC" evidence="8">
    <location>
        <begin position="29"/>
        <end position="141"/>
    </location>
</feature>
<dbReference type="InterPro" id="IPR004360">
    <property type="entry name" value="Glyas_Fos-R_dOase_dom"/>
</dbReference>
<organism evidence="9 10">
    <name type="scientific">Cupriavidus necator (strain ATCC 43291 / DSM 13513 / CCUG 52238 / LMG 8453 / N-1)</name>
    <name type="common">Ralstonia eutropha</name>
    <dbReference type="NCBI Taxonomy" id="1042878"/>
    <lineage>
        <taxon>Bacteria</taxon>
        <taxon>Pseudomonadati</taxon>
        <taxon>Pseudomonadota</taxon>
        <taxon>Betaproteobacteria</taxon>
        <taxon>Burkholderiales</taxon>
        <taxon>Burkholderiaceae</taxon>
        <taxon>Cupriavidus</taxon>
    </lineage>
</organism>
<dbReference type="GeneID" id="34307633"/>
<keyword evidence="4" id="KW-0677">Repeat</keyword>
<dbReference type="Pfam" id="PF22247">
    <property type="entry name" value="Diox-like_N"/>
    <property type="match status" value="1"/>
</dbReference>
<dbReference type="Proteomes" id="UP000006798">
    <property type="component" value="Plasmid pBB2"/>
</dbReference>
<evidence type="ECO:0000256" key="6">
    <source>
        <dbReference type="ARBA" id="ARBA00022964"/>
    </source>
</evidence>
<keyword evidence="7" id="KW-0560">Oxidoreductase</keyword>
<comment type="similarity">
    <text evidence="1">Belongs to the extradiol ring-cleavage dioxygenase family.</text>
</comment>
<evidence type="ECO:0000259" key="8">
    <source>
        <dbReference type="PROSITE" id="PS51819"/>
    </source>
</evidence>
<evidence type="ECO:0000256" key="4">
    <source>
        <dbReference type="ARBA" id="ARBA00022737"/>
    </source>
</evidence>
<dbReference type="PANTHER" id="PTHR21366:SF14">
    <property type="entry name" value="GLYOXALASE DOMAIN-CONTAINING PROTEIN 5"/>
    <property type="match status" value="1"/>
</dbReference>
<comment type="subunit">
    <text evidence="2">Homotetramer.</text>
</comment>
<evidence type="ECO:0000313" key="10">
    <source>
        <dbReference type="Proteomes" id="UP000006798"/>
    </source>
</evidence>
<dbReference type="PANTHER" id="PTHR21366">
    <property type="entry name" value="GLYOXALASE FAMILY PROTEIN"/>
    <property type="match status" value="1"/>
</dbReference>
<dbReference type="RefSeq" id="WP_013954307.1">
    <property type="nucleotide sequence ID" value="NC_015724.1"/>
</dbReference>
<evidence type="ECO:0000256" key="1">
    <source>
        <dbReference type="ARBA" id="ARBA00008784"/>
    </source>
</evidence>
<evidence type="ECO:0000256" key="3">
    <source>
        <dbReference type="ARBA" id="ARBA00022723"/>
    </source>
</evidence>
<protein>
    <submittedName>
        <fullName evidence="9">Glyoxalase/bleomycin resistance protein/dioxygenase</fullName>
    </submittedName>
</protein>
<evidence type="ECO:0000256" key="7">
    <source>
        <dbReference type="ARBA" id="ARBA00023002"/>
    </source>
</evidence>
<feature type="domain" description="VOC" evidence="8">
    <location>
        <begin position="163"/>
        <end position="282"/>
    </location>
</feature>
<evidence type="ECO:0000313" key="9">
    <source>
        <dbReference type="EMBL" id="AEI83024.1"/>
    </source>
</evidence>
<dbReference type="GO" id="GO:0051213">
    <property type="term" value="F:dioxygenase activity"/>
    <property type="evidence" value="ECO:0007669"/>
    <property type="project" value="UniProtKB-KW"/>
</dbReference>
<dbReference type="HOGENOM" id="CLU_052361_3_1_4"/>
<reference evidence="9 10" key="1">
    <citation type="journal article" date="2011" name="J. Bacteriol.">
        <title>Complete genome sequence of the type strain Cupriavidus necator N-1.</title>
        <authorList>
            <person name="Poehlein A."/>
            <person name="Kusian B."/>
            <person name="Friedrich B."/>
            <person name="Daniel R."/>
            <person name="Bowien B."/>
        </authorList>
    </citation>
    <scope>NUCLEOTIDE SEQUENCE [LARGE SCALE GENOMIC DNA]</scope>
    <source>
        <strain evidence="10">ATCC 43291 / DSM 13513 / CCUG 52238 / LMG 8453 / N-1</strain>
        <plasmid evidence="9 10">pBB2</plasmid>
    </source>
</reference>
<keyword evidence="5" id="KW-0058">Aromatic hydrocarbons catabolism</keyword>
<dbReference type="KEGG" id="cnc:CNE_BB2p02130"/>
<dbReference type="InterPro" id="IPR054560">
    <property type="entry name" value="XylE-like_N"/>
</dbReference>
<proteinExistence type="inferred from homology"/>
<keyword evidence="3" id="KW-0479">Metal-binding</keyword>
<accession>F8GYT3</accession>
<dbReference type="SUPFAM" id="SSF54593">
    <property type="entry name" value="Glyoxalase/Bleomycin resistance protein/Dihydroxybiphenyl dioxygenase"/>
    <property type="match status" value="1"/>
</dbReference>
<dbReference type="GO" id="GO:0046872">
    <property type="term" value="F:metal ion binding"/>
    <property type="evidence" value="ECO:0007669"/>
    <property type="project" value="UniProtKB-KW"/>
</dbReference>
<gene>
    <name evidence="9" type="ordered locus">CNE_BB2p02130</name>
</gene>
<dbReference type="PROSITE" id="PS51819">
    <property type="entry name" value="VOC"/>
    <property type="match status" value="2"/>
</dbReference>
<geneLocation type="plasmid" evidence="9 10">
    <name>pBB2</name>
</geneLocation>
<evidence type="ECO:0000256" key="5">
    <source>
        <dbReference type="ARBA" id="ARBA00022797"/>
    </source>
</evidence>